<organism evidence="2 3">
    <name type="scientific">Streptococcus viridans</name>
    <dbReference type="NCBI Taxonomy" id="78535"/>
    <lineage>
        <taxon>Bacteria</taxon>
        <taxon>Bacillati</taxon>
        <taxon>Bacillota</taxon>
        <taxon>Bacilli</taxon>
        <taxon>Lactobacillales</taxon>
        <taxon>Streptococcaceae</taxon>
        <taxon>Streptococcus</taxon>
    </lineage>
</organism>
<feature type="transmembrane region" description="Helical" evidence="1">
    <location>
        <begin position="66"/>
        <end position="92"/>
    </location>
</feature>
<evidence type="ECO:0000256" key="1">
    <source>
        <dbReference type="SAM" id="Phobius"/>
    </source>
</evidence>
<comment type="caution">
    <text evidence="2">The sequence shown here is derived from an EMBL/GenBank/DDBJ whole genome shotgun (WGS) entry which is preliminary data.</text>
</comment>
<evidence type="ECO:0000313" key="2">
    <source>
        <dbReference type="EMBL" id="SUO78895.1"/>
    </source>
</evidence>
<keyword evidence="1" id="KW-0812">Transmembrane</keyword>
<dbReference type="EMBL" id="UHHS01000001">
    <property type="protein sequence ID" value="SUO78895.1"/>
    <property type="molecule type" value="Genomic_DNA"/>
</dbReference>
<proteinExistence type="predicted"/>
<evidence type="ECO:0000313" key="3">
    <source>
        <dbReference type="Proteomes" id="UP000254098"/>
    </source>
</evidence>
<keyword evidence="1" id="KW-0472">Membrane</keyword>
<dbReference type="Proteomes" id="UP000254098">
    <property type="component" value="Unassembled WGS sequence"/>
</dbReference>
<gene>
    <name evidence="2" type="ORF">NCTC1080_01836</name>
</gene>
<dbReference type="RefSeq" id="WP_003029488.1">
    <property type="nucleotide sequence ID" value="NZ_UHHS01000001.1"/>
</dbReference>
<keyword evidence="3" id="KW-1185">Reference proteome</keyword>
<dbReference type="AlphaFoldDB" id="A0ABD7NHR2"/>
<keyword evidence="1" id="KW-1133">Transmembrane helix</keyword>
<sequence length="129" mass="14119">MKPLMPFPTSKMIRAKARQLLSETPGIYALFLIPIAVSLLNVTIAIMNSRAEAGNPTSIMNPGQLYALFSSATSFSIVLNFVLAIALASIIFQTIKLVRKQTEIVSFKDSLRGFQSDLIGKIFVTVLVK</sequence>
<accession>A0ABD7NHR2</accession>
<reference evidence="2 3" key="1">
    <citation type="submission" date="2018-06" db="EMBL/GenBank/DDBJ databases">
        <authorList>
            <consortium name="Pathogen Informatics"/>
            <person name="Doyle S."/>
        </authorList>
    </citation>
    <scope>NUCLEOTIDE SEQUENCE [LARGE SCALE GENOMIC DNA]</scope>
    <source>
        <strain evidence="2 3">NCTC1080</strain>
    </source>
</reference>
<feature type="transmembrane region" description="Helical" evidence="1">
    <location>
        <begin position="20"/>
        <end position="46"/>
    </location>
</feature>
<protein>
    <submittedName>
        <fullName evidence="2">Integral membrane protein</fullName>
    </submittedName>
</protein>
<name>A0ABD7NHR2_9STRE</name>